<dbReference type="PROSITE" id="PS51686">
    <property type="entry name" value="SAM_MT_RSMB_NOP"/>
    <property type="match status" value="1"/>
</dbReference>
<evidence type="ECO:0000256" key="5">
    <source>
        <dbReference type="ARBA" id="ARBA00022884"/>
    </source>
</evidence>
<dbReference type="PANTHER" id="PTHR22807">
    <property type="entry name" value="NOP2 YEAST -RELATED NOL1/NOP2/FMU SUN DOMAIN-CONTAINING"/>
    <property type="match status" value="1"/>
</dbReference>
<keyword evidence="4" id="KW-0949">S-adenosyl-L-methionine</keyword>
<dbReference type="AlphaFoldDB" id="A0A6J6CZL0"/>
<accession>A0A6J6CZL0</accession>
<dbReference type="InterPro" id="IPR049560">
    <property type="entry name" value="MeTrfase_RsmB-F_NOP2_cat"/>
</dbReference>
<reference evidence="7" key="1">
    <citation type="submission" date="2020-05" db="EMBL/GenBank/DDBJ databases">
        <authorList>
            <person name="Chiriac C."/>
            <person name="Salcher M."/>
            <person name="Ghai R."/>
            <person name="Kavagutti S V."/>
        </authorList>
    </citation>
    <scope>NUCLEOTIDE SEQUENCE</scope>
</reference>
<dbReference type="InterPro" id="IPR018314">
    <property type="entry name" value="RsmB/NOL1/NOP2-like_CS"/>
</dbReference>
<evidence type="ECO:0000256" key="4">
    <source>
        <dbReference type="ARBA" id="ARBA00022691"/>
    </source>
</evidence>
<dbReference type="PANTHER" id="PTHR22807:SF53">
    <property type="entry name" value="RIBOSOMAL RNA SMALL SUBUNIT METHYLTRANSFERASE B-RELATED"/>
    <property type="match status" value="1"/>
</dbReference>
<feature type="domain" description="SAM-dependent MTase RsmB/NOP-type" evidence="6">
    <location>
        <begin position="150"/>
        <end position="439"/>
    </location>
</feature>
<organism evidence="7">
    <name type="scientific">freshwater metagenome</name>
    <dbReference type="NCBI Taxonomy" id="449393"/>
    <lineage>
        <taxon>unclassified sequences</taxon>
        <taxon>metagenomes</taxon>
        <taxon>ecological metagenomes</taxon>
    </lineage>
</organism>
<dbReference type="EMBL" id="CAEZTD010000015">
    <property type="protein sequence ID" value="CAB4555108.1"/>
    <property type="molecule type" value="Genomic_DNA"/>
</dbReference>
<dbReference type="Pfam" id="PF01029">
    <property type="entry name" value="NusB"/>
    <property type="match status" value="1"/>
</dbReference>
<dbReference type="InterPro" id="IPR029063">
    <property type="entry name" value="SAM-dependent_MTases_sf"/>
</dbReference>
<evidence type="ECO:0000259" key="6">
    <source>
        <dbReference type="PROSITE" id="PS51686"/>
    </source>
</evidence>
<evidence type="ECO:0000313" key="7">
    <source>
        <dbReference type="EMBL" id="CAB4555108.1"/>
    </source>
</evidence>
<dbReference type="SUPFAM" id="SSF53335">
    <property type="entry name" value="S-adenosyl-L-methionine-dependent methyltransferases"/>
    <property type="match status" value="1"/>
</dbReference>
<evidence type="ECO:0000256" key="1">
    <source>
        <dbReference type="ARBA" id="ARBA00007494"/>
    </source>
</evidence>
<dbReference type="PROSITE" id="PS01153">
    <property type="entry name" value="NOL1_NOP2_SUN"/>
    <property type="match status" value="1"/>
</dbReference>
<evidence type="ECO:0000256" key="3">
    <source>
        <dbReference type="ARBA" id="ARBA00022679"/>
    </source>
</evidence>
<keyword evidence="3" id="KW-0808">Transferase</keyword>
<protein>
    <submittedName>
        <fullName evidence="7">Unannotated protein</fullName>
    </submittedName>
</protein>
<keyword evidence="5" id="KW-0694">RNA-binding</keyword>
<sequence>MACDVLEAVRLKDAYANLELPGALRRARLDPSDAGFATELTYGTLRMQGLYDAVISQASGRSTTDIDPGVLDILRLGVHQWIALATPAHAVVDESAELTRRRASRGAIGFVNAVMRRVTEKTADEWVRAVTDGQKPDDSLAIETSHPSWIIRAFRSALAHEGRGSELRELLDANNEPPRVTLVRLHGESAIDNTHVGKYSPRALTLSGGDPASVDAVATGQARVQDEGSQLAALALTRARPIAADERWLDMCAGPGGKTALLAAESLDVGVSITANEVAPHRAQLVRSAVTGFKHVEVVEGDGRRFGAEEANSFDRVLVDAPCSGVGALRRRPESRWRRSPSDVATLTAIQSDLLMSALRAVKPGGLVAYVTCSPHLVETRSIVDRAITAIPGVYELDAKAVLANIVREPMDLSGGDLSAQLWPHRHNTDAMFISLLTK</sequence>
<dbReference type="InterPro" id="IPR023267">
    <property type="entry name" value="RCMT"/>
</dbReference>
<keyword evidence="2" id="KW-0489">Methyltransferase</keyword>
<dbReference type="GO" id="GO:0008173">
    <property type="term" value="F:RNA methyltransferase activity"/>
    <property type="evidence" value="ECO:0007669"/>
    <property type="project" value="InterPro"/>
</dbReference>
<dbReference type="CDD" id="cd02440">
    <property type="entry name" value="AdoMet_MTases"/>
    <property type="match status" value="1"/>
</dbReference>
<gene>
    <name evidence="7" type="ORF">UFOPK1591_00319</name>
</gene>
<dbReference type="SUPFAM" id="SSF48013">
    <property type="entry name" value="NusB-like"/>
    <property type="match status" value="1"/>
</dbReference>
<dbReference type="InterPro" id="IPR035926">
    <property type="entry name" value="NusB-like_sf"/>
</dbReference>
<dbReference type="PRINTS" id="PR02008">
    <property type="entry name" value="RCMTFAMILY"/>
</dbReference>
<dbReference type="InterPro" id="IPR006027">
    <property type="entry name" value="NusB_RsmB_TIM44"/>
</dbReference>
<dbReference type="GO" id="GO:0006355">
    <property type="term" value="P:regulation of DNA-templated transcription"/>
    <property type="evidence" value="ECO:0007669"/>
    <property type="project" value="InterPro"/>
</dbReference>
<dbReference type="GO" id="GO:0001510">
    <property type="term" value="P:RNA methylation"/>
    <property type="evidence" value="ECO:0007669"/>
    <property type="project" value="InterPro"/>
</dbReference>
<dbReference type="Gene3D" id="3.40.50.150">
    <property type="entry name" value="Vaccinia Virus protein VP39"/>
    <property type="match status" value="1"/>
</dbReference>
<dbReference type="GO" id="GO:0003723">
    <property type="term" value="F:RNA binding"/>
    <property type="evidence" value="ECO:0007669"/>
    <property type="project" value="UniProtKB-KW"/>
</dbReference>
<name>A0A6J6CZL0_9ZZZZ</name>
<dbReference type="InterPro" id="IPR001678">
    <property type="entry name" value="MeTrfase_RsmB-F_NOP2_dom"/>
</dbReference>
<proteinExistence type="inferred from homology"/>
<comment type="similarity">
    <text evidence="1">Belongs to the class I-like SAM-binding methyltransferase superfamily. RsmB/NOP family.</text>
</comment>
<evidence type="ECO:0000256" key="2">
    <source>
        <dbReference type="ARBA" id="ARBA00022603"/>
    </source>
</evidence>
<dbReference type="Gene3D" id="1.10.940.10">
    <property type="entry name" value="NusB-like"/>
    <property type="match status" value="1"/>
</dbReference>
<dbReference type="Pfam" id="PF01189">
    <property type="entry name" value="Methyltr_RsmB-F"/>
    <property type="match status" value="1"/>
</dbReference>